<name>A0A7G3G5L5_9NEIS</name>
<dbReference type="Proteomes" id="UP000515917">
    <property type="component" value="Chromosome"/>
</dbReference>
<reference evidence="1 2" key="1">
    <citation type="submission" date="2018-01" db="EMBL/GenBank/DDBJ databases">
        <title>Genome sequence of Iodobacter sp. strain PCH194 isolated from Indian Trans-Himalaya.</title>
        <authorList>
            <person name="Kumar V."/>
            <person name="Thakur V."/>
            <person name="Kumar S."/>
            <person name="Singh D."/>
        </authorList>
    </citation>
    <scope>NUCLEOTIDE SEQUENCE [LARGE SCALE GENOMIC DNA]</scope>
    <source>
        <strain evidence="1 2">PCH194</strain>
    </source>
</reference>
<proteinExistence type="predicted"/>
<sequence>MAIHCIMLIDNKPLLPSSHALCQAIFRLRAMANETSTGSSVVKDARTANLRKGDVKSLAERDDSAAEITVFLQAGIVGFFTDDLSIGRAVMDTYLGKK</sequence>
<evidence type="ECO:0000313" key="2">
    <source>
        <dbReference type="Proteomes" id="UP000515917"/>
    </source>
</evidence>
<gene>
    <name evidence="1" type="ORF">C1H71_03735</name>
</gene>
<organism evidence="1 2">
    <name type="scientific">Iodobacter fluviatilis</name>
    <dbReference type="NCBI Taxonomy" id="537"/>
    <lineage>
        <taxon>Bacteria</taxon>
        <taxon>Pseudomonadati</taxon>
        <taxon>Pseudomonadota</taxon>
        <taxon>Betaproteobacteria</taxon>
        <taxon>Neisseriales</taxon>
        <taxon>Chitinibacteraceae</taxon>
        <taxon>Iodobacter</taxon>
    </lineage>
</organism>
<accession>A0A7G3G5L5</accession>
<evidence type="ECO:0000313" key="1">
    <source>
        <dbReference type="EMBL" id="QBC42750.1"/>
    </source>
</evidence>
<dbReference type="EMBL" id="CP025781">
    <property type="protein sequence ID" value="QBC42750.1"/>
    <property type="molecule type" value="Genomic_DNA"/>
</dbReference>
<protein>
    <submittedName>
        <fullName evidence="1">Uncharacterized protein</fullName>
    </submittedName>
</protein>
<dbReference type="AlphaFoldDB" id="A0A7G3G5L5"/>
<dbReference type="KEGG" id="ifl:C1H71_03735"/>
<keyword evidence="2" id="KW-1185">Reference proteome</keyword>